<accession>A0A165LJD7</accession>
<evidence type="ECO:0000313" key="2">
    <source>
        <dbReference type="Proteomes" id="UP000077266"/>
    </source>
</evidence>
<gene>
    <name evidence="1" type="ORF">EXIGLDRAFT_337884</name>
</gene>
<dbReference type="Proteomes" id="UP000077266">
    <property type="component" value="Unassembled WGS sequence"/>
</dbReference>
<evidence type="ECO:0000313" key="1">
    <source>
        <dbReference type="EMBL" id="KZV97927.1"/>
    </source>
</evidence>
<sequence>MSGTEDDASDAASSVSYTRPRAYLVDDVDELQIRLGLPDVRRRSGLKRACISFETVREALYAHTAKKWDNDHEMTLVALTWHRMCEDAHILALVRKDPRKISSVFLVAVHRLMCSPEMLEYLVSLVHPARKEAAEISGLFLVERLTEDLPADVVVLYCPLARALVLSVSKAKGDNLISELALSCLSNILSAAAVTKEQDTVLPFLESVYHMTVYSNDVGRVTFNRTASILTEFLNQRCMWMGKKWAEACILYSIGLARRGTARQRRLGLRNLTHLCDPTPLYDWQPDFMARSLQKLELTSEMRTAMRQYGLDKCETTRVLRNMNAVGDAVNEAFARDGPPDLARLGLRLCELVRADPICVCFDDNFPRRARLGTGDPRKYDAHFDEWADLLTNCAAAVRQLPKKSVLLPVSGTKATTDDVADILDIHHHILRHDCFCTDLESISRHAFERNSSDMFFVFPLLRSPELDLALSISKLAKSYVNRDDPTPFEMIFIACLANGLWEGVLKIDVKDSRAAKSWRNIVKGAHAALEYANLYLKLCAPDALYRDRMLTVKALAMQLIHGPGSKLLADTKGFLRPSRLAHEFYGAIWKKDGYSESYDALSYLLEHNTYVGRFMDPPLKRLFPGITPSRAADEFERGDRIPDRRQFSMEEFDEWDR</sequence>
<reference evidence="1 2" key="1">
    <citation type="journal article" date="2016" name="Mol. Biol. Evol.">
        <title>Comparative Genomics of Early-Diverging Mushroom-Forming Fungi Provides Insights into the Origins of Lignocellulose Decay Capabilities.</title>
        <authorList>
            <person name="Nagy L.G."/>
            <person name="Riley R."/>
            <person name="Tritt A."/>
            <person name="Adam C."/>
            <person name="Daum C."/>
            <person name="Floudas D."/>
            <person name="Sun H."/>
            <person name="Yadav J.S."/>
            <person name="Pangilinan J."/>
            <person name="Larsson K.H."/>
            <person name="Matsuura K."/>
            <person name="Barry K."/>
            <person name="Labutti K."/>
            <person name="Kuo R."/>
            <person name="Ohm R.A."/>
            <person name="Bhattacharya S.S."/>
            <person name="Shirouzu T."/>
            <person name="Yoshinaga Y."/>
            <person name="Martin F.M."/>
            <person name="Grigoriev I.V."/>
            <person name="Hibbett D.S."/>
        </authorList>
    </citation>
    <scope>NUCLEOTIDE SEQUENCE [LARGE SCALE GENOMIC DNA]</scope>
    <source>
        <strain evidence="1 2">HHB12029</strain>
    </source>
</reference>
<proteinExistence type="predicted"/>
<dbReference type="EMBL" id="KV425924">
    <property type="protein sequence ID" value="KZV97927.1"/>
    <property type="molecule type" value="Genomic_DNA"/>
</dbReference>
<protein>
    <submittedName>
        <fullName evidence="1">Uncharacterized protein</fullName>
    </submittedName>
</protein>
<dbReference type="InParanoid" id="A0A165LJD7"/>
<name>A0A165LJD7_EXIGL</name>
<keyword evidence="2" id="KW-1185">Reference proteome</keyword>
<organism evidence="1 2">
    <name type="scientific">Exidia glandulosa HHB12029</name>
    <dbReference type="NCBI Taxonomy" id="1314781"/>
    <lineage>
        <taxon>Eukaryota</taxon>
        <taxon>Fungi</taxon>
        <taxon>Dikarya</taxon>
        <taxon>Basidiomycota</taxon>
        <taxon>Agaricomycotina</taxon>
        <taxon>Agaricomycetes</taxon>
        <taxon>Auriculariales</taxon>
        <taxon>Exidiaceae</taxon>
        <taxon>Exidia</taxon>
    </lineage>
</organism>
<dbReference type="AlphaFoldDB" id="A0A165LJD7"/>